<dbReference type="Proteomes" id="UP000269774">
    <property type="component" value="Unassembled WGS sequence"/>
</dbReference>
<dbReference type="AlphaFoldDB" id="A0A3M2HQR3"/>
<evidence type="ECO:0000256" key="4">
    <source>
        <dbReference type="ARBA" id="ARBA00022692"/>
    </source>
</evidence>
<organism evidence="9 10">
    <name type="scientific">Stutzerimonas zhaodongensis</name>
    <dbReference type="NCBI Taxonomy" id="1176257"/>
    <lineage>
        <taxon>Bacteria</taxon>
        <taxon>Pseudomonadati</taxon>
        <taxon>Pseudomonadota</taxon>
        <taxon>Gammaproteobacteria</taxon>
        <taxon>Pseudomonadales</taxon>
        <taxon>Pseudomonadaceae</taxon>
        <taxon>Stutzerimonas</taxon>
    </lineage>
</organism>
<dbReference type="PANTHER" id="PTHR38104">
    <property type="match status" value="1"/>
</dbReference>
<evidence type="ECO:0000256" key="5">
    <source>
        <dbReference type="ARBA" id="ARBA00022989"/>
    </source>
</evidence>
<dbReference type="PANTHER" id="PTHR38104:SF1">
    <property type="entry name" value="ANTI-SIGMA-E FACTOR RSEA"/>
    <property type="match status" value="1"/>
</dbReference>
<evidence type="ECO:0000313" key="10">
    <source>
        <dbReference type="Proteomes" id="UP000269774"/>
    </source>
</evidence>
<comment type="caution">
    <text evidence="9">The sequence shown here is derived from an EMBL/GenBank/DDBJ whole genome shotgun (WGS) entry which is preliminary data.</text>
</comment>
<keyword evidence="10" id="KW-1185">Reference proteome</keyword>
<keyword evidence="4" id="KW-0812">Transmembrane</keyword>
<dbReference type="RefSeq" id="WP_122165432.1">
    <property type="nucleotide sequence ID" value="NZ_JAMOIB010000002.1"/>
</dbReference>
<dbReference type="GO" id="GO:0016989">
    <property type="term" value="F:sigma factor antagonist activity"/>
    <property type="evidence" value="ECO:0007669"/>
    <property type="project" value="InterPro"/>
</dbReference>
<accession>A0A3M2HQR3</accession>
<keyword evidence="3" id="KW-1003">Cell membrane</keyword>
<evidence type="ECO:0000256" key="3">
    <source>
        <dbReference type="ARBA" id="ARBA00022475"/>
    </source>
</evidence>
<evidence type="ECO:0000256" key="2">
    <source>
        <dbReference type="ARBA" id="ARBA00005837"/>
    </source>
</evidence>
<feature type="domain" description="Anti sigma-E protein RseA N-terminal" evidence="7">
    <location>
        <begin position="7"/>
        <end position="81"/>
    </location>
</feature>
<dbReference type="InterPro" id="IPR052383">
    <property type="entry name" value="Anti-sigma-E_RseA-like"/>
</dbReference>
<dbReference type="CDD" id="cd16328">
    <property type="entry name" value="RseA_N"/>
    <property type="match status" value="1"/>
</dbReference>
<dbReference type="InterPro" id="IPR036147">
    <property type="entry name" value="Anti-sigma_E_RseA_N_sf"/>
</dbReference>
<sequence length="199" mass="21045">MSREALHESLSAVMDNEADELELRRVLATDGDTEMRSTWSRYQLARAAMHKELIEPRLDIASAVSAALADEPAISTAKAQPSAWRNLGRLAVAASVTVAVLAGVRLYNQNEVAGPQIAQQPAQPTIAVPQASQGPAVLAGYSESAGAPAAQEASAEASAEGWHEKRLPAYVRQHAQQAAFGTGSESALPYARAASMEDR</sequence>
<dbReference type="OrthoDB" id="5734981at2"/>
<dbReference type="Gene3D" id="1.10.10.880">
    <property type="entry name" value="Anti sigma-E protein RseA, N-terminal domain"/>
    <property type="match status" value="1"/>
</dbReference>
<dbReference type="InterPro" id="IPR005573">
    <property type="entry name" value="Anti-sigma_E_RseA_C"/>
</dbReference>
<dbReference type="SUPFAM" id="SSF89069">
    <property type="entry name" value="N-terminal, cytoplasmic domain of anti-sigmaE factor RseA"/>
    <property type="match status" value="1"/>
</dbReference>
<reference evidence="9 10" key="1">
    <citation type="submission" date="2018-10" db="EMBL/GenBank/DDBJ databases">
        <title>Pseudomonas zhaodongensis NEAU-ST5-21(T) genome.</title>
        <authorList>
            <person name="Peng J."/>
            <person name="Liu Z.-P."/>
        </authorList>
    </citation>
    <scope>NUCLEOTIDE SEQUENCE [LARGE SCALE GENOMIC DNA]</scope>
    <source>
        <strain evidence="9 10">NEAU-ST5-21</strain>
    </source>
</reference>
<keyword evidence="5" id="KW-1133">Transmembrane helix</keyword>
<feature type="domain" description="Anti sigma-E protein RseA C-terminal" evidence="8">
    <location>
        <begin position="123"/>
        <end position="179"/>
    </location>
</feature>
<gene>
    <name evidence="9" type="ORF">EA797_12010</name>
</gene>
<proteinExistence type="inferred from homology"/>
<dbReference type="Pfam" id="PF03873">
    <property type="entry name" value="RseA_C"/>
    <property type="match status" value="1"/>
</dbReference>
<evidence type="ECO:0000259" key="7">
    <source>
        <dbReference type="Pfam" id="PF03872"/>
    </source>
</evidence>
<comment type="subcellular location">
    <subcellularLocation>
        <location evidence="1">Cell membrane</location>
        <topology evidence="1">Single-pass membrane protein</topology>
    </subcellularLocation>
</comment>
<name>A0A3M2HQR3_9GAMM</name>
<dbReference type="InterPro" id="IPR005572">
    <property type="entry name" value="Anti-sigma_E_RseA_N"/>
</dbReference>
<evidence type="ECO:0000259" key="8">
    <source>
        <dbReference type="Pfam" id="PF03873"/>
    </source>
</evidence>
<evidence type="ECO:0000256" key="6">
    <source>
        <dbReference type="ARBA" id="ARBA00023136"/>
    </source>
</evidence>
<evidence type="ECO:0000256" key="1">
    <source>
        <dbReference type="ARBA" id="ARBA00004162"/>
    </source>
</evidence>
<keyword evidence="6" id="KW-0472">Membrane</keyword>
<comment type="similarity">
    <text evidence="2">Belongs to the RseA family.</text>
</comment>
<dbReference type="Pfam" id="PF03872">
    <property type="entry name" value="RseA_N"/>
    <property type="match status" value="1"/>
</dbReference>
<dbReference type="EMBL" id="RFFM01000002">
    <property type="protein sequence ID" value="RMH90223.1"/>
    <property type="molecule type" value="Genomic_DNA"/>
</dbReference>
<dbReference type="GO" id="GO:0005886">
    <property type="term" value="C:plasma membrane"/>
    <property type="evidence" value="ECO:0007669"/>
    <property type="project" value="UniProtKB-SubCell"/>
</dbReference>
<evidence type="ECO:0000313" key="9">
    <source>
        <dbReference type="EMBL" id="RMH90223.1"/>
    </source>
</evidence>
<dbReference type="FunFam" id="1.10.10.880:FF:000002">
    <property type="entry name" value="Sigma factor AlgU regulatory protein MucA"/>
    <property type="match status" value="1"/>
</dbReference>
<protein>
    <submittedName>
        <fullName evidence="9">RNA polymerase subunit sigma</fullName>
    </submittedName>
</protein>